<dbReference type="PANTHER" id="PTHR33730:SF36">
    <property type="entry name" value="PLANT_PROTEIN"/>
    <property type="match status" value="1"/>
</dbReference>
<dbReference type="Pfam" id="PF15697">
    <property type="entry name" value="DUF4666"/>
    <property type="match status" value="1"/>
</dbReference>
<name>A0A2N9EKT7_FAGSY</name>
<dbReference type="EMBL" id="OIVN01000158">
    <property type="protein sequence ID" value="SPC75388.1"/>
    <property type="molecule type" value="Genomic_DNA"/>
</dbReference>
<dbReference type="PANTHER" id="PTHR33730">
    <property type="entry name" value="OS05G0542732 PROTEIN-RELATED"/>
    <property type="match status" value="1"/>
</dbReference>
<feature type="region of interest" description="Disordered" evidence="1">
    <location>
        <begin position="32"/>
        <end position="77"/>
    </location>
</feature>
<sequence length="94" mass="10327">MTTLQRSNVSFRRQGSSGLIWDDRLKVLEQKGGVMNNSNTSTTQKREQEHVQGKKRKQVAYSNPPNPSSSRPGKKAKGCSFSALFGRCIGSPTA</sequence>
<reference evidence="2" key="1">
    <citation type="submission" date="2018-02" db="EMBL/GenBank/DDBJ databases">
        <authorList>
            <person name="Cohen D.B."/>
            <person name="Kent A.D."/>
        </authorList>
    </citation>
    <scope>NUCLEOTIDE SEQUENCE</scope>
</reference>
<dbReference type="InterPro" id="IPR031421">
    <property type="entry name" value="DUF4666"/>
</dbReference>
<evidence type="ECO:0000256" key="1">
    <source>
        <dbReference type="SAM" id="MobiDB-lite"/>
    </source>
</evidence>
<evidence type="ECO:0008006" key="3">
    <source>
        <dbReference type="Google" id="ProtNLM"/>
    </source>
</evidence>
<protein>
    <recommendedName>
        <fullName evidence="3">MAPK kinase substrate protein</fullName>
    </recommendedName>
</protein>
<gene>
    <name evidence="2" type="ORF">FSB_LOCUS3270</name>
</gene>
<dbReference type="AlphaFoldDB" id="A0A2N9EKT7"/>
<accession>A0A2N9EKT7</accession>
<evidence type="ECO:0000313" key="2">
    <source>
        <dbReference type="EMBL" id="SPC75388.1"/>
    </source>
</evidence>
<proteinExistence type="predicted"/>
<organism evidence="2">
    <name type="scientific">Fagus sylvatica</name>
    <name type="common">Beechnut</name>
    <dbReference type="NCBI Taxonomy" id="28930"/>
    <lineage>
        <taxon>Eukaryota</taxon>
        <taxon>Viridiplantae</taxon>
        <taxon>Streptophyta</taxon>
        <taxon>Embryophyta</taxon>
        <taxon>Tracheophyta</taxon>
        <taxon>Spermatophyta</taxon>
        <taxon>Magnoliopsida</taxon>
        <taxon>eudicotyledons</taxon>
        <taxon>Gunneridae</taxon>
        <taxon>Pentapetalae</taxon>
        <taxon>rosids</taxon>
        <taxon>fabids</taxon>
        <taxon>Fagales</taxon>
        <taxon>Fagaceae</taxon>
        <taxon>Fagus</taxon>
    </lineage>
</organism>